<dbReference type="Gene3D" id="3.80.10.10">
    <property type="entry name" value="Ribonuclease Inhibitor"/>
    <property type="match status" value="1"/>
</dbReference>
<dbReference type="FunFam" id="3.80.10.10:FF:000400">
    <property type="entry name" value="Nuclear pore complex protein NUP107"/>
    <property type="match status" value="1"/>
</dbReference>
<name>A0A4Y7JWT9_PAPSO</name>
<dbReference type="Pfam" id="PF00560">
    <property type="entry name" value="LRR_1"/>
    <property type="match status" value="3"/>
</dbReference>
<feature type="signal peptide" evidence="6">
    <location>
        <begin position="1"/>
        <end position="29"/>
    </location>
</feature>
<protein>
    <recommendedName>
        <fullName evidence="7">Leucine-rich repeat-containing N-terminal plant-type domain-containing protein</fullName>
    </recommendedName>
</protein>
<keyword evidence="4" id="KW-0677">Repeat</keyword>
<evidence type="ECO:0000256" key="3">
    <source>
        <dbReference type="ARBA" id="ARBA00022729"/>
    </source>
</evidence>
<dbReference type="Proteomes" id="UP000316621">
    <property type="component" value="Chromosome 5"/>
</dbReference>
<evidence type="ECO:0000256" key="5">
    <source>
        <dbReference type="ARBA" id="ARBA00023136"/>
    </source>
</evidence>
<dbReference type="AlphaFoldDB" id="A0A4Y7JWT9"/>
<accession>A0A4Y7JWT9</accession>
<dbReference type="InterPro" id="IPR032675">
    <property type="entry name" value="LRR_dom_sf"/>
</dbReference>
<proteinExistence type="predicted"/>
<dbReference type="STRING" id="3469.A0A4Y7JWT9"/>
<dbReference type="EMBL" id="CM010719">
    <property type="protein sequence ID" value="RZC64175.1"/>
    <property type="molecule type" value="Genomic_DNA"/>
</dbReference>
<dbReference type="PANTHER" id="PTHR48060:SF21">
    <property type="entry name" value="L DOMAIN-LIKE PROTEIN"/>
    <property type="match status" value="1"/>
</dbReference>
<dbReference type="SUPFAM" id="SSF52058">
    <property type="entry name" value="L domain-like"/>
    <property type="match status" value="1"/>
</dbReference>
<keyword evidence="5" id="KW-0472">Membrane</keyword>
<feature type="chain" id="PRO_5021393819" description="Leucine-rich repeat-containing N-terminal plant-type domain-containing protein" evidence="6">
    <location>
        <begin position="30"/>
        <end position="343"/>
    </location>
</feature>
<evidence type="ECO:0000313" key="8">
    <source>
        <dbReference type="EMBL" id="RZC64175.1"/>
    </source>
</evidence>
<dbReference type="InterPro" id="IPR013210">
    <property type="entry name" value="LRR_N_plant-typ"/>
</dbReference>
<evidence type="ECO:0000256" key="1">
    <source>
        <dbReference type="ARBA" id="ARBA00004370"/>
    </source>
</evidence>
<evidence type="ECO:0000256" key="2">
    <source>
        <dbReference type="ARBA" id="ARBA00022614"/>
    </source>
</evidence>
<evidence type="ECO:0000256" key="4">
    <source>
        <dbReference type="ARBA" id="ARBA00022737"/>
    </source>
</evidence>
<keyword evidence="2" id="KW-0433">Leucine-rich repeat</keyword>
<dbReference type="InterPro" id="IPR053211">
    <property type="entry name" value="DNA_repair-toleration"/>
</dbReference>
<evidence type="ECO:0000313" key="9">
    <source>
        <dbReference type="Proteomes" id="UP000316621"/>
    </source>
</evidence>
<comment type="subcellular location">
    <subcellularLocation>
        <location evidence="1">Membrane</location>
    </subcellularLocation>
</comment>
<dbReference type="OMA" id="APLEICK"/>
<feature type="domain" description="Leucine-rich repeat-containing N-terminal plant-type" evidence="7">
    <location>
        <begin position="36"/>
        <end position="74"/>
    </location>
</feature>
<reference evidence="8 9" key="1">
    <citation type="journal article" date="2018" name="Science">
        <title>The opium poppy genome and morphinan production.</title>
        <authorList>
            <person name="Guo L."/>
            <person name="Winzer T."/>
            <person name="Yang X."/>
            <person name="Li Y."/>
            <person name="Ning Z."/>
            <person name="He Z."/>
            <person name="Teodor R."/>
            <person name="Lu Y."/>
            <person name="Bowser T.A."/>
            <person name="Graham I.A."/>
            <person name="Ye K."/>
        </authorList>
    </citation>
    <scope>NUCLEOTIDE SEQUENCE [LARGE SCALE GENOMIC DNA]</scope>
    <source>
        <strain evidence="9">cv. HN1</strain>
        <tissue evidence="8">Leaves</tissue>
    </source>
</reference>
<organism evidence="8 9">
    <name type="scientific">Papaver somniferum</name>
    <name type="common">Opium poppy</name>
    <dbReference type="NCBI Taxonomy" id="3469"/>
    <lineage>
        <taxon>Eukaryota</taxon>
        <taxon>Viridiplantae</taxon>
        <taxon>Streptophyta</taxon>
        <taxon>Embryophyta</taxon>
        <taxon>Tracheophyta</taxon>
        <taxon>Spermatophyta</taxon>
        <taxon>Magnoliopsida</taxon>
        <taxon>Ranunculales</taxon>
        <taxon>Papaveraceae</taxon>
        <taxon>Papaveroideae</taxon>
        <taxon>Papaver</taxon>
    </lineage>
</organism>
<dbReference type="Pfam" id="PF08263">
    <property type="entry name" value="LRRNT_2"/>
    <property type="match status" value="1"/>
</dbReference>
<evidence type="ECO:0000259" key="7">
    <source>
        <dbReference type="Pfam" id="PF08263"/>
    </source>
</evidence>
<dbReference type="Gramene" id="RZC64175">
    <property type="protein sequence ID" value="RZC64175"/>
    <property type="gene ID" value="C5167_025932"/>
</dbReference>
<sequence>MRIQHQYLLYYSLFLLFLATTTLISPSHGDLGRCQPSDFKALMKMKNSITMSQDIYSSWFQNTDCCNWIGITCDDKTNRIVEIILFVGEISGQIPPSVGDLSQLIGLTFRHFKNITGSIPRSITKLKHLVLLDLSDMSLSGPVPNFLNQLTLLNRLVLSDNQFSGSIPPNLSDLKDIRNIYLDGNKLTGSIPESFGKFTGTAPALYLARNKLTGPIPKSLGALPYPYIDLSRNKLTGDASILINPNHDFTTFIDLSRNQFEFDLSNVKFPKDLNWFDISHNKIFGGIPDEIKNLESLNQLKVGYNRLCGKIPTGGIMKRFKSTSFFHNKCLCGSPLTISCKKE</sequence>
<dbReference type="InterPro" id="IPR001611">
    <property type="entry name" value="Leu-rich_rpt"/>
</dbReference>
<keyword evidence="9" id="KW-1185">Reference proteome</keyword>
<gene>
    <name evidence="8" type="ORF">C5167_025932</name>
</gene>
<keyword evidence="3 6" id="KW-0732">Signal</keyword>
<dbReference type="GO" id="GO:0016020">
    <property type="term" value="C:membrane"/>
    <property type="evidence" value="ECO:0007669"/>
    <property type="project" value="UniProtKB-SubCell"/>
</dbReference>
<dbReference type="PANTHER" id="PTHR48060">
    <property type="entry name" value="DNA DAMAGE-REPAIR/TOLERATION PROTEIN DRT100"/>
    <property type="match status" value="1"/>
</dbReference>
<evidence type="ECO:0000256" key="6">
    <source>
        <dbReference type="SAM" id="SignalP"/>
    </source>
</evidence>